<organism evidence="3 4">
    <name type="scientific">Mycolicibacterium aromaticivorans JS19b1 = JCM 16368</name>
    <dbReference type="NCBI Taxonomy" id="1440774"/>
    <lineage>
        <taxon>Bacteria</taxon>
        <taxon>Bacillati</taxon>
        <taxon>Actinomycetota</taxon>
        <taxon>Actinomycetes</taxon>
        <taxon>Mycobacteriales</taxon>
        <taxon>Mycobacteriaceae</taxon>
        <taxon>Mycolicibacterium</taxon>
    </lineage>
</organism>
<feature type="compositionally biased region" description="Low complexity" evidence="1">
    <location>
        <begin position="126"/>
        <end position="142"/>
    </location>
</feature>
<dbReference type="Proteomes" id="UP000022835">
    <property type="component" value="Unassembled WGS sequence"/>
</dbReference>
<reference evidence="3" key="1">
    <citation type="submission" date="2014-05" db="EMBL/GenBank/DDBJ databases">
        <title>Genome sequence of Mycobacterium aromaticivorans strain JS19b1T (= DSM 45407T).</title>
        <authorList>
            <person name="Kwak Y."/>
            <person name="Park G.-S."/>
            <person name="Li Q.X."/>
            <person name="Lee S.-E."/>
            <person name="Shin J.-H."/>
        </authorList>
    </citation>
    <scope>NUCLEOTIDE SEQUENCE [LARGE SCALE GENOMIC DNA]</scope>
    <source>
        <strain evidence="3">JS19b1</strain>
    </source>
</reference>
<proteinExistence type="predicted"/>
<feature type="chain" id="PRO_5001623489" description="PASTA domain-containing protein" evidence="2">
    <location>
        <begin position="29"/>
        <end position="150"/>
    </location>
</feature>
<dbReference type="OrthoDB" id="4639663at2"/>
<evidence type="ECO:0000313" key="3">
    <source>
        <dbReference type="EMBL" id="KDF02264.1"/>
    </source>
</evidence>
<gene>
    <name evidence="3" type="ORF">Y900_025845</name>
</gene>
<evidence type="ECO:0000256" key="1">
    <source>
        <dbReference type="SAM" id="MobiDB-lite"/>
    </source>
</evidence>
<dbReference type="eggNOG" id="ENOG5031IKR">
    <property type="taxonomic scope" value="Bacteria"/>
</dbReference>
<protein>
    <recommendedName>
        <fullName evidence="5">PASTA domain-containing protein</fullName>
    </recommendedName>
</protein>
<dbReference type="RefSeq" id="WP_036345154.1">
    <property type="nucleotide sequence ID" value="NZ_JALN02000001.1"/>
</dbReference>
<feature type="signal peptide" evidence="2">
    <location>
        <begin position="1"/>
        <end position="28"/>
    </location>
</feature>
<comment type="caution">
    <text evidence="3">The sequence shown here is derived from an EMBL/GenBank/DDBJ whole genome shotgun (WGS) entry which is preliminary data.</text>
</comment>
<evidence type="ECO:0000256" key="2">
    <source>
        <dbReference type="SAM" id="SignalP"/>
    </source>
</evidence>
<name>A0A064CU81_9MYCO</name>
<feature type="compositionally biased region" description="Basic and acidic residues" evidence="1">
    <location>
        <begin position="114"/>
        <end position="125"/>
    </location>
</feature>
<dbReference type="EMBL" id="JALN02000001">
    <property type="protein sequence ID" value="KDF02264.1"/>
    <property type="molecule type" value="Genomic_DNA"/>
</dbReference>
<accession>A0A064CU81</accession>
<dbReference type="STRING" id="1440774.Y900_025845"/>
<keyword evidence="2" id="KW-0732">Signal</keyword>
<dbReference type="AlphaFoldDB" id="A0A064CU81"/>
<sequence>MTKLVRLGLGALTLGATSLTLGSGVALADDYAGKSYSDASSAISSAGKKAVIASSVGDSLSQADCVVTRSQSAPWLKGDNFSPVTDTVLLFLNCNAKLATAGKPGNSLASPEGQAEKAAEDEQAAKDAAAQQAAAQQSQSSELATPGGNG</sequence>
<feature type="region of interest" description="Disordered" evidence="1">
    <location>
        <begin position="101"/>
        <end position="150"/>
    </location>
</feature>
<evidence type="ECO:0008006" key="5">
    <source>
        <dbReference type="Google" id="ProtNLM"/>
    </source>
</evidence>
<keyword evidence="4" id="KW-1185">Reference proteome</keyword>
<evidence type="ECO:0000313" key="4">
    <source>
        <dbReference type="Proteomes" id="UP000022835"/>
    </source>
</evidence>